<dbReference type="InterPro" id="IPR013083">
    <property type="entry name" value="Znf_RING/FYVE/PHD"/>
</dbReference>
<evidence type="ECO:0000256" key="1">
    <source>
        <dbReference type="ARBA" id="ARBA00000900"/>
    </source>
</evidence>
<reference evidence="8 9" key="1">
    <citation type="submission" date="2024-04" db="EMBL/GenBank/DDBJ databases">
        <title>Genome assembly C_amara_ONT_v2.</title>
        <authorList>
            <person name="Yant L."/>
            <person name="Moore C."/>
            <person name="Slenker M."/>
        </authorList>
    </citation>
    <scope>NUCLEOTIDE SEQUENCE [LARGE SCALE GENOMIC DNA]</scope>
    <source>
        <tissue evidence="8">Leaf</tissue>
    </source>
</reference>
<evidence type="ECO:0000259" key="7">
    <source>
        <dbReference type="PROSITE" id="PS50089"/>
    </source>
</evidence>
<evidence type="ECO:0000256" key="4">
    <source>
        <dbReference type="ARBA" id="ARBA00022771"/>
    </source>
</evidence>
<proteinExistence type="predicted"/>
<dbReference type="InterPro" id="IPR001841">
    <property type="entry name" value="Znf_RING"/>
</dbReference>
<protein>
    <recommendedName>
        <fullName evidence="2">RING-type E3 ubiquitin transferase</fullName>
        <ecNumber evidence="2">2.3.2.27</ecNumber>
    </recommendedName>
</protein>
<dbReference type="PANTHER" id="PTHR15710">
    <property type="entry name" value="E3 UBIQUITIN-PROTEIN LIGASE PRAJA"/>
    <property type="match status" value="1"/>
</dbReference>
<dbReference type="Proteomes" id="UP001558713">
    <property type="component" value="Unassembled WGS sequence"/>
</dbReference>
<evidence type="ECO:0000256" key="5">
    <source>
        <dbReference type="ARBA" id="ARBA00022833"/>
    </source>
</evidence>
<dbReference type="EC" id="2.3.2.27" evidence="2"/>
<comment type="catalytic activity">
    <reaction evidence="1">
        <text>S-ubiquitinyl-[E2 ubiquitin-conjugating enzyme]-L-cysteine + [acceptor protein]-L-lysine = [E2 ubiquitin-conjugating enzyme]-L-cysteine + N(6)-ubiquitinyl-[acceptor protein]-L-lysine.</text>
        <dbReference type="EC" id="2.3.2.27"/>
    </reaction>
</comment>
<evidence type="ECO:0000256" key="3">
    <source>
        <dbReference type="ARBA" id="ARBA00022723"/>
    </source>
</evidence>
<keyword evidence="4 6" id="KW-0863">Zinc-finger</keyword>
<dbReference type="Pfam" id="PF13639">
    <property type="entry name" value="zf-RING_2"/>
    <property type="match status" value="1"/>
</dbReference>
<dbReference type="Gene3D" id="3.30.40.10">
    <property type="entry name" value="Zinc/RING finger domain, C3HC4 (zinc finger)"/>
    <property type="match status" value="1"/>
</dbReference>
<evidence type="ECO:0000256" key="2">
    <source>
        <dbReference type="ARBA" id="ARBA00012483"/>
    </source>
</evidence>
<feature type="domain" description="RING-type" evidence="7">
    <location>
        <begin position="121"/>
        <end position="162"/>
    </location>
</feature>
<dbReference type="PANTHER" id="PTHR15710:SF108">
    <property type="entry name" value="OS03G0286100 PROTEIN"/>
    <property type="match status" value="1"/>
</dbReference>
<dbReference type="GO" id="GO:0061630">
    <property type="term" value="F:ubiquitin protein ligase activity"/>
    <property type="evidence" value="ECO:0007669"/>
    <property type="project" value="UniProtKB-EC"/>
</dbReference>
<evidence type="ECO:0000313" key="9">
    <source>
        <dbReference type="Proteomes" id="UP001558713"/>
    </source>
</evidence>
<keyword evidence="5" id="KW-0862">Zinc</keyword>
<dbReference type="EMBL" id="JBANAX010000051">
    <property type="protein sequence ID" value="KAL1224538.1"/>
    <property type="molecule type" value="Genomic_DNA"/>
</dbReference>
<dbReference type="SUPFAM" id="SSF57850">
    <property type="entry name" value="RING/U-box"/>
    <property type="match status" value="1"/>
</dbReference>
<dbReference type="PROSITE" id="PS50089">
    <property type="entry name" value="ZF_RING_2"/>
    <property type="match status" value="1"/>
</dbReference>
<dbReference type="CDD" id="cd16454">
    <property type="entry name" value="RING-H2_PA-TM-RING"/>
    <property type="match status" value="1"/>
</dbReference>
<keyword evidence="9" id="KW-1185">Reference proteome</keyword>
<evidence type="ECO:0000313" key="8">
    <source>
        <dbReference type="EMBL" id="KAL1224538.1"/>
    </source>
</evidence>
<evidence type="ECO:0000256" key="6">
    <source>
        <dbReference type="PROSITE-ProRule" id="PRU00175"/>
    </source>
</evidence>
<sequence>MSETSSSTRHCNHCNRRVAVETLDDLLFCCVCNSVILPAGDSLLPPPPSPPLSPDRSYEDNYIQIIDILLEVANNATLQMHIIIAEGDGGGRGGAPTAAESAFEALETFEVVSSSSLSQVCAVCIDAMVIGEICKKLPCGHCYHGNCILPWLQKRNSCPLCRSQL</sequence>
<name>A0ABD1C4Z9_CARAN</name>
<dbReference type="GO" id="GO:0008270">
    <property type="term" value="F:zinc ion binding"/>
    <property type="evidence" value="ECO:0007669"/>
    <property type="project" value="UniProtKB-KW"/>
</dbReference>
<dbReference type="AlphaFoldDB" id="A0ABD1C4Z9"/>
<gene>
    <name evidence="8" type="ORF">V5N11_020185</name>
</gene>
<accession>A0ABD1C4Z9</accession>
<keyword evidence="3" id="KW-0479">Metal-binding</keyword>
<organism evidence="8 9">
    <name type="scientific">Cardamine amara subsp. amara</name>
    <dbReference type="NCBI Taxonomy" id="228776"/>
    <lineage>
        <taxon>Eukaryota</taxon>
        <taxon>Viridiplantae</taxon>
        <taxon>Streptophyta</taxon>
        <taxon>Embryophyta</taxon>
        <taxon>Tracheophyta</taxon>
        <taxon>Spermatophyta</taxon>
        <taxon>Magnoliopsida</taxon>
        <taxon>eudicotyledons</taxon>
        <taxon>Gunneridae</taxon>
        <taxon>Pentapetalae</taxon>
        <taxon>rosids</taxon>
        <taxon>malvids</taxon>
        <taxon>Brassicales</taxon>
        <taxon>Brassicaceae</taxon>
        <taxon>Cardamineae</taxon>
        <taxon>Cardamine</taxon>
    </lineage>
</organism>
<comment type="caution">
    <text evidence="8">The sequence shown here is derived from an EMBL/GenBank/DDBJ whole genome shotgun (WGS) entry which is preliminary data.</text>
</comment>
<dbReference type="SMART" id="SM00184">
    <property type="entry name" value="RING"/>
    <property type="match status" value="1"/>
</dbReference>